<organism evidence="3 4">
    <name type="scientific">Pseudonocardia halophobica</name>
    <dbReference type="NCBI Taxonomy" id="29401"/>
    <lineage>
        <taxon>Bacteria</taxon>
        <taxon>Bacillati</taxon>
        <taxon>Actinomycetota</taxon>
        <taxon>Actinomycetes</taxon>
        <taxon>Pseudonocardiales</taxon>
        <taxon>Pseudonocardiaceae</taxon>
        <taxon>Pseudonocardia</taxon>
    </lineage>
</organism>
<reference evidence="3" key="1">
    <citation type="journal article" date="2014" name="Int. J. Syst. Evol. Microbiol.">
        <title>Complete genome sequence of Corynebacterium casei LMG S-19264T (=DSM 44701T), isolated from a smear-ripened cheese.</title>
        <authorList>
            <consortium name="US DOE Joint Genome Institute (JGI-PGF)"/>
            <person name="Walter F."/>
            <person name="Albersmeier A."/>
            <person name="Kalinowski J."/>
            <person name="Ruckert C."/>
        </authorList>
    </citation>
    <scope>NUCLEOTIDE SEQUENCE</scope>
    <source>
        <strain evidence="3">VKM Ac-1069</strain>
    </source>
</reference>
<dbReference type="GO" id="GO:0003700">
    <property type="term" value="F:DNA-binding transcription factor activity"/>
    <property type="evidence" value="ECO:0007669"/>
    <property type="project" value="InterPro"/>
</dbReference>
<dbReference type="GO" id="GO:0004792">
    <property type="term" value="F:thiosulfate-cyanide sulfurtransferase activity"/>
    <property type="evidence" value="ECO:0007669"/>
    <property type="project" value="InterPro"/>
</dbReference>
<dbReference type="InterPro" id="IPR011991">
    <property type="entry name" value="ArsR-like_HTH"/>
</dbReference>
<accession>A0A9W6UFK7</accession>
<gene>
    <name evidence="3" type="ORF">GCM10017577_66530</name>
</gene>
<proteinExistence type="predicted"/>
<dbReference type="PRINTS" id="PR00778">
    <property type="entry name" value="HTHARSR"/>
</dbReference>
<sequence length="222" mass="23524">MSDETAKGALFTHLARVGKALGHGKRLELLDLLAQGPRSVADLAATARLGLTTASAHLQALKQAGLVTTTRHGTTIEYALAGDDVAALWLRLREVAGARVADVGPAAQAYLGPDDTEEITREELLRRVAAGRAVVLDVRPGPEFAAGHIPGAVSIPIGELADRLEEIPADQEIVAYCRGALCVFSHDAVRLLAAHGRRAVRLTEGFLEWRLSGRPVVGEPGR</sequence>
<evidence type="ECO:0000259" key="2">
    <source>
        <dbReference type="PROSITE" id="PS50987"/>
    </source>
</evidence>
<protein>
    <submittedName>
        <fullName evidence="3">ArsR family transcriptional regulator</fullName>
    </submittedName>
</protein>
<dbReference type="CDD" id="cd00158">
    <property type="entry name" value="RHOD"/>
    <property type="match status" value="1"/>
</dbReference>
<dbReference type="Gene3D" id="1.10.10.10">
    <property type="entry name" value="Winged helix-like DNA-binding domain superfamily/Winged helix DNA-binding domain"/>
    <property type="match status" value="1"/>
</dbReference>
<dbReference type="RefSeq" id="WP_037052915.1">
    <property type="nucleotide sequence ID" value="NZ_BAAAUZ010000062.1"/>
</dbReference>
<dbReference type="EMBL" id="BSFQ01000048">
    <property type="protein sequence ID" value="GLL15502.1"/>
    <property type="molecule type" value="Genomic_DNA"/>
</dbReference>
<dbReference type="InterPro" id="IPR036873">
    <property type="entry name" value="Rhodanese-like_dom_sf"/>
</dbReference>
<dbReference type="SMART" id="SM00450">
    <property type="entry name" value="RHOD"/>
    <property type="match status" value="1"/>
</dbReference>
<dbReference type="InterPro" id="IPR036390">
    <property type="entry name" value="WH_DNA-bd_sf"/>
</dbReference>
<dbReference type="InterPro" id="IPR050229">
    <property type="entry name" value="GlpE_sulfurtransferase"/>
</dbReference>
<dbReference type="InterPro" id="IPR001845">
    <property type="entry name" value="HTH_ArsR_DNA-bd_dom"/>
</dbReference>
<dbReference type="CDD" id="cd00090">
    <property type="entry name" value="HTH_ARSR"/>
    <property type="match status" value="1"/>
</dbReference>
<dbReference type="PROSITE" id="PS50987">
    <property type="entry name" value="HTH_ARSR_2"/>
    <property type="match status" value="1"/>
</dbReference>
<dbReference type="PANTHER" id="PTHR43031:SF1">
    <property type="entry name" value="PYRIDINE NUCLEOTIDE-DISULPHIDE OXIDOREDUCTASE"/>
    <property type="match status" value="1"/>
</dbReference>
<dbReference type="PANTHER" id="PTHR43031">
    <property type="entry name" value="FAD-DEPENDENT OXIDOREDUCTASE"/>
    <property type="match status" value="1"/>
</dbReference>
<dbReference type="Pfam" id="PF00581">
    <property type="entry name" value="Rhodanese"/>
    <property type="match status" value="1"/>
</dbReference>
<dbReference type="InterPro" id="IPR001307">
    <property type="entry name" value="Thiosulphate_STrfase_CS"/>
</dbReference>
<dbReference type="SUPFAM" id="SSF52821">
    <property type="entry name" value="Rhodanese/Cell cycle control phosphatase"/>
    <property type="match status" value="1"/>
</dbReference>
<reference evidence="3" key="2">
    <citation type="submission" date="2023-01" db="EMBL/GenBank/DDBJ databases">
        <authorList>
            <person name="Sun Q."/>
            <person name="Evtushenko L."/>
        </authorList>
    </citation>
    <scope>NUCLEOTIDE SEQUENCE</scope>
    <source>
        <strain evidence="3">VKM Ac-1069</strain>
    </source>
</reference>
<dbReference type="NCBIfam" id="NF033788">
    <property type="entry name" value="HTH_metalloreg"/>
    <property type="match status" value="1"/>
</dbReference>
<dbReference type="InterPro" id="IPR001763">
    <property type="entry name" value="Rhodanese-like_dom"/>
</dbReference>
<dbReference type="PROSITE" id="PS00380">
    <property type="entry name" value="RHODANESE_1"/>
    <property type="match status" value="1"/>
</dbReference>
<dbReference type="SUPFAM" id="SSF46785">
    <property type="entry name" value="Winged helix' DNA-binding domain"/>
    <property type="match status" value="1"/>
</dbReference>
<feature type="domain" description="HTH arsR-type" evidence="2">
    <location>
        <begin position="6"/>
        <end position="100"/>
    </location>
</feature>
<dbReference type="PROSITE" id="PS50206">
    <property type="entry name" value="RHODANESE_3"/>
    <property type="match status" value="1"/>
</dbReference>
<evidence type="ECO:0000313" key="3">
    <source>
        <dbReference type="EMBL" id="GLL15502.1"/>
    </source>
</evidence>
<dbReference type="Pfam" id="PF01022">
    <property type="entry name" value="HTH_5"/>
    <property type="match status" value="1"/>
</dbReference>
<evidence type="ECO:0000313" key="4">
    <source>
        <dbReference type="Proteomes" id="UP001143463"/>
    </source>
</evidence>
<comment type="caution">
    <text evidence="3">The sequence shown here is derived from an EMBL/GenBank/DDBJ whole genome shotgun (WGS) entry which is preliminary data.</text>
</comment>
<dbReference type="Gene3D" id="3.40.250.10">
    <property type="entry name" value="Rhodanese-like domain"/>
    <property type="match status" value="1"/>
</dbReference>
<feature type="domain" description="Rhodanese" evidence="1">
    <location>
        <begin position="129"/>
        <end position="218"/>
    </location>
</feature>
<dbReference type="SMART" id="SM00418">
    <property type="entry name" value="HTH_ARSR"/>
    <property type="match status" value="1"/>
</dbReference>
<dbReference type="AlphaFoldDB" id="A0A9W6UFK7"/>
<evidence type="ECO:0000259" key="1">
    <source>
        <dbReference type="PROSITE" id="PS50206"/>
    </source>
</evidence>
<name>A0A9W6UFK7_9PSEU</name>
<dbReference type="InterPro" id="IPR036388">
    <property type="entry name" value="WH-like_DNA-bd_sf"/>
</dbReference>
<keyword evidence="4" id="KW-1185">Reference proteome</keyword>
<dbReference type="Proteomes" id="UP001143463">
    <property type="component" value="Unassembled WGS sequence"/>
</dbReference>